<evidence type="ECO:0000313" key="1">
    <source>
        <dbReference type="EMBL" id="PBK58265.1"/>
    </source>
</evidence>
<reference evidence="2" key="1">
    <citation type="journal article" date="2017" name="Nat. Ecol. Evol.">
        <title>Genome expansion and lineage-specific genetic innovations in the forest pathogenic fungi Armillaria.</title>
        <authorList>
            <person name="Sipos G."/>
            <person name="Prasanna A.N."/>
            <person name="Walter M.C."/>
            <person name="O'Connor E."/>
            <person name="Balint B."/>
            <person name="Krizsan K."/>
            <person name="Kiss B."/>
            <person name="Hess J."/>
            <person name="Varga T."/>
            <person name="Slot J."/>
            <person name="Riley R."/>
            <person name="Boka B."/>
            <person name="Rigling D."/>
            <person name="Barry K."/>
            <person name="Lee J."/>
            <person name="Mihaltcheva S."/>
            <person name="LaButti K."/>
            <person name="Lipzen A."/>
            <person name="Waldron R."/>
            <person name="Moloney N.M."/>
            <person name="Sperisen C."/>
            <person name="Kredics L."/>
            <person name="Vagvoelgyi C."/>
            <person name="Patrignani A."/>
            <person name="Fitzpatrick D."/>
            <person name="Nagy I."/>
            <person name="Doyle S."/>
            <person name="Anderson J.B."/>
            <person name="Grigoriev I.V."/>
            <person name="Gueldener U."/>
            <person name="Muensterkoetter M."/>
            <person name="Nagy L.G."/>
        </authorList>
    </citation>
    <scope>NUCLEOTIDE SEQUENCE [LARGE SCALE GENOMIC DNA]</scope>
    <source>
        <strain evidence="2">28-4</strain>
    </source>
</reference>
<keyword evidence="2" id="KW-1185">Reference proteome</keyword>
<proteinExistence type="predicted"/>
<organism evidence="1 2">
    <name type="scientific">Armillaria solidipes</name>
    <dbReference type="NCBI Taxonomy" id="1076256"/>
    <lineage>
        <taxon>Eukaryota</taxon>
        <taxon>Fungi</taxon>
        <taxon>Dikarya</taxon>
        <taxon>Basidiomycota</taxon>
        <taxon>Agaricomycotina</taxon>
        <taxon>Agaricomycetes</taxon>
        <taxon>Agaricomycetidae</taxon>
        <taxon>Agaricales</taxon>
        <taxon>Marasmiineae</taxon>
        <taxon>Physalacriaceae</taxon>
        <taxon>Armillaria</taxon>
    </lineage>
</organism>
<evidence type="ECO:0000313" key="2">
    <source>
        <dbReference type="Proteomes" id="UP000218334"/>
    </source>
</evidence>
<gene>
    <name evidence="1" type="ORF">ARMSODRAFT_155898</name>
</gene>
<dbReference type="Proteomes" id="UP000218334">
    <property type="component" value="Unassembled WGS sequence"/>
</dbReference>
<protein>
    <submittedName>
        <fullName evidence="1">Uncharacterized protein</fullName>
    </submittedName>
</protein>
<dbReference type="AlphaFoldDB" id="A0A2H3AH53"/>
<dbReference type="EMBL" id="KZ293563">
    <property type="protein sequence ID" value="PBK58265.1"/>
    <property type="molecule type" value="Genomic_DNA"/>
</dbReference>
<accession>A0A2H3AH53</accession>
<sequence length="191" mass="20963">MRIMQLSMIIYLCKGSRRDWHIVASRDINHHALSSSVIISCNDSASSGVFPPRNYTVLIQLDASPLGLAECHFDAGPSLVSCQYDGCVHLRWTLIKSKPGTIVLSGTGCSIVWALIPRDTSSSIKGSSSSQMHGELRRTCSASFAEIHKKLRGFMPQAASVVPDETIKWLITAESRCCRIQLSRTQQANTV</sequence>
<name>A0A2H3AH53_9AGAR</name>